<dbReference type="AlphaFoldDB" id="A0AAE6M8F3"/>
<evidence type="ECO:0000256" key="2">
    <source>
        <dbReference type="ARBA" id="ARBA00022679"/>
    </source>
</evidence>
<dbReference type="PIRSF" id="PIRSF000858">
    <property type="entry name" value="SCOT-t"/>
    <property type="match status" value="1"/>
</dbReference>
<dbReference type="InterPro" id="IPR014388">
    <property type="entry name" value="3-oxoacid_CoA-transferase"/>
</dbReference>
<dbReference type="GO" id="GO:0046952">
    <property type="term" value="P:ketone body catabolic process"/>
    <property type="evidence" value="ECO:0007669"/>
    <property type="project" value="InterPro"/>
</dbReference>
<dbReference type="GO" id="GO:0008410">
    <property type="term" value="F:CoA-transferase activity"/>
    <property type="evidence" value="ECO:0007669"/>
    <property type="project" value="InterPro"/>
</dbReference>
<gene>
    <name evidence="5" type="ORF">FUT82_16840</name>
</gene>
<dbReference type="InterPro" id="IPR037171">
    <property type="entry name" value="NagB/RpiA_transferase-like"/>
</dbReference>
<dbReference type="InterPro" id="IPR004165">
    <property type="entry name" value="CoA_trans_fam_I"/>
</dbReference>
<organism evidence="5 6">
    <name type="scientific">Treponema phagedenis</name>
    <dbReference type="NCBI Taxonomy" id="162"/>
    <lineage>
        <taxon>Bacteria</taxon>
        <taxon>Pseudomonadati</taxon>
        <taxon>Spirochaetota</taxon>
        <taxon>Spirochaetia</taxon>
        <taxon>Spirochaetales</taxon>
        <taxon>Treponemataceae</taxon>
        <taxon>Treponema</taxon>
    </lineage>
</organism>
<reference evidence="5 6" key="1">
    <citation type="submission" date="2019-08" db="EMBL/GenBank/DDBJ databases">
        <authorList>
            <person name="Kuhnert P."/>
        </authorList>
    </citation>
    <scope>NUCLEOTIDE SEQUENCE [LARGE SCALE GENOMIC DNA]</scope>
    <source>
        <strain evidence="5 6">B36.5</strain>
    </source>
</reference>
<evidence type="ECO:0000313" key="5">
    <source>
        <dbReference type="EMBL" id="QEJ99493.1"/>
    </source>
</evidence>
<name>A0AAE6M8F3_TREPH</name>
<proteinExistence type="inferred from homology"/>
<evidence type="ECO:0000313" key="6">
    <source>
        <dbReference type="Proteomes" id="UP000323594"/>
    </source>
</evidence>
<evidence type="ECO:0000256" key="3">
    <source>
        <dbReference type="PIRNR" id="PIRNR000858"/>
    </source>
</evidence>
<evidence type="ECO:0000256" key="4">
    <source>
        <dbReference type="PIRSR" id="PIRSR000858-1"/>
    </source>
</evidence>
<dbReference type="RefSeq" id="WP_024752901.1">
    <property type="nucleotide sequence ID" value="NZ_CP042813.1"/>
</dbReference>
<dbReference type="PANTHER" id="PTHR43293">
    <property type="entry name" value="ACETATE COA-TRANSFERASE YDIF"/>
    <property type="match status" value="1"/>
</dbReference>
<feature type="active site" description="5-glutamyl coenzyme A thioester intermediate" evidence="4">
    <location>
        <position position="324"/>
    </location>
</feature>
<dbReference type="PANTHER" id="PTHR43293:SF1">
    <property type="entry name" value="ACETATE COA-TRANSFERASE YDIF"/>
    <property type="match status" value="1"/>
</dbReference>
<keyword evidence="2 3" id="KW-0808">Transferase</keyword>
<accession>A0AAE6M8F3</accession>
<dbReference type="SMART" id="SM00882">
    <property type="entry name" value="CoA_trans"/>
    <property type="match status" value="2"/>
</dbReference>
<dbReference type="SUPFAM" id="SSF100950">
    <property type="entry name" value="NagB/RpiA/CoA transferase-like"/>
    <property type="match status" value="2"/>
</dbReference>
<dbReference type="Pfam" id="PF01144">
    <property type="entry name" value="CoA_trans"/>
    <property type="match status" value="1"/>
</dbReference>
<protein>
    <submittedName>
        <fullName evidence="5">3-oxoacid CoA-transferase</fullName>
    </submittedName>
</protein>
<dbReference type="Proteomes" id="UP000323594">
    <property type="component" value="Chromosome"/>
</dbReference>
<dbReference type="EMBL" id="CP042817">
    <property type="protein sequence ID" value="QEJ99493.1"/>
    <property type="molecule type" value="Genomic_DNA"/>
</dbReference>
<comment type="similarity">
    <text evidence="1 3">Belongs to the 3-oxoacid CoA-transferase family.</text>
</comment>
<sequence length="517" mass="56436">MVEFCSAKDVANIVTDNSVIATNGFVGIGVAEEILTALENRYLETKSPKNLELYFAAGQGDSKDRGLNHLGYEGLVKRTVGGHWNLVPKLQELALSNKMQSYNFPQGVISHMFRDRSIGLNFTISKVGLKTYCDPRLEGGKLNSISTEDLVELIEIDGEEFLKYKTPKLDFVILRGTYADEVGNISLENEALTIDAYSLAAAGKACNAKVIVQVEDVVEKGTLDPRLVKIPCVMVDYVVKTSDVAKYHCQTFGTLYNPSLCGNTRAVLSKTPPVGLTNRKVCARRAAEFFEDGYTANLGIGMPETVAMVINEEGQGDKINMSVEPGITGGVPLGGLDFGASINPLAIVDQVYQFDFYNGGGLDIAVLGLAQVDKYGNVNVSKFGTRVAGCGGFIDISQNVKKCIFIGTFTAGGLKQKIGDGKLEIIEEGKSKKFIDEVEQVTFSAQYAREIKQEVYYITERAVFTLGDESIKLIEIAPGVDLQRDVLDLMDFRPEIAENLKTMDANLFKEDKIGLIL</sequence>
<dbReference type="Gene3D" id="3.40.1080.10">
    <property type="entry name" value="Glutaconate Coenzyme A-transferase"/>
    <property type="match status" value="2"/>
</dbReference>
<evidence type="ECO:0000256" key="1">
    <source>
        <dbReference type="ARBA" id="ARBA00007154"/>
    </source>
</evidence>